<dbReference type="PANTHER" id="PTHR13325:SF3">
    <property type="entry name" value="MEMBRANE-BOUND TRANSCRIPTION FACTOR SITE-2 PROTEASE"/>
    <property type="match status" value="1"/>
</dbReference>
<dbReference type="EMBL" id="JAPEVI010000001">
    <property type="protein sequence ID" value="MCX2720918.1"/>
    <property type="molecule type" value="Genomic_DNA"/>
</dbReference>
<evidence type="ECO:0000313" key="3">
    <source>
        <dbReference type="Proteomes" id="UP001300261"/>
    </source>
</evidence>
<protein>
    <submittedName>
        <fullName evidence="2">Peptidase M50</fullName>
    </submittedName>
</protein>
<feature type="transmembrane region" description="Helical" evidence="1">
    <location>
        <begin position="283"/>
        <end position="303"/>
    </location>
</feature>
<keyword evidence="1" id="KW-1133">Transmembrane helix</keyword>
<dbReference type="Gene3D" id="1.10.10.1150">
    <property type="entry name" value="Coenzyme PQQ synthesis protein D (PqqD)"/>
    <property type="match status" value="1"/>
</dbReference>
<feature type="transmembrane region" description="Helical" evidence="1">
    <location>
        <begin position="429"/>
        <end position="449"/>
    </location>
</feature>
<organism evidence="2 3">
    <name type="scientific">Roseibium salinum</name>
    <dbReference type="NCBI Taxonomy" id="1604349"/>
    <lineage>
        <taxon>Bacteria</taxon>
        <taxon>Pseudomonadati</taxon>
        <taxon>Pseudomonadota</taxon>
        <taxon>Alphaproteobacteria</taxon>
        <taxon>Hyphomicrobiales</taxon>
        <taxon>Stappiaceae</taxon>
        <taxon>Roseibium</taxon>
    </lineage>
</organism>
<feature type="transmembrane region" description="Helical" evidence="1">
    <location>
        <begin position="230"/>
        <end position="249"/>
    </location>
</feature>
<proteinExistence type="predicted"/>
<feature type="transmembrane region" description="Helical" evidence="1">
    <location>
        <begin position="156"/>
        <end position="179"/>
    </location>
</feature>
<feature type="transmembrane region" description="Helical" evidence="1">
    <location>
        <begin position="359"/>
        <end position="381"/>
    </location>
</feature>
<name>A0ABT3QVH1_9HYPH</name>
<feature type="transmembrane region" description="Helical" evidence="1">
    <location>
        <begin position="191"/>
        <end position="210"/>
    </location>
</feature>
<accession>A0ABT3QVH1</accession>
<feature type="transmembrane region" description="Helical" evidence="1">
    <location>
        <begin position="387"/>
        <end position="408"/>
    </location>
</feature>
<feature type="transmembrane region" description="Helical" evidence="1">
    <location>
        <begin position="256"/>
        <end position="277"/>
    </location>
</feature>
<dbReference type="InterPro" id="IPR041881">
    <property type="entry name" value="PqqD_sf"/>
</dbReference>
<dbReference type="InterPro" id="IPR008792">
    <property type="entry name" value="PQQD"/>
</dbReference>
<evidence type="ECO:0000256" key="1">
    <source>
        <dbReference type="SAM" id="Phobius"/>
    </source>
</evidence>
<dbReference type="RefSeq" id="WP_265960614.1">
    <property type="nucleotide sequence ID" value="NZ_JAPEVI010000001.1"/>
</dbReference>
<evidence type="ECO:0000313" key="2">
    <source>
        <dbReference type="EMBL" id="MCX2720918.1"/>
    </source>
</evidence>
<keyword evidence="1" id="KW-0812">Transmembrane</keyword>
<dbReference type="Proteomes" id="UP001300261">
    <property type="component" value="Unassembled WGS sequence"/>
</dbReference>
<dbReference type="PANTHER" id="PTHR13325">
    <property type="entry name" value="PROTEASE M50 MEMBRANE-BOUND TRANSCRIPTION FACTOR SITE 2 PROTEASE"/>
    <property type="match status" value="1"/>
</dbReference>
<keyword evidence="3" id="KW-1185">Reference proteome</keyword>
<gene>
    <name evidence="2" type="ORF">ON753_00645</name>
</gene>
<comment type="caution">
    <text evidence="2">The sequence shown here is derived from an EMBL/GenBank/DDBJ whole genome shotgun (WGS) entry which is preliminary data.</text>
</comment>
<keyword evidence="1" id="KW-0472">Membrane</keyword>
<dbReference type="Pfam" id="PF05402">
    <property type="entry name" value="PqqD"/>
    <property type="match status" value="1"/>
</dbReference>
<reference evidence="2 3" key="1">
    <citation type="journal article" date="2016" name="Int. J. Syst. Evol. Microbiol.">
        <title>Labrenzia salina sp. nov., isolated from the rhizosphere of the halophyte Arthrocnemum macrostachyum.</title>
        <authorList>
            <person name="Camacho M."/>
            <person name="Redondo-Gomez S."/>
            <person name="Rodriguez-Llorente I."/>
            <person name="Rohde M."/>
            <person name="Sproer C."/>
            <person name="Schumann P."/>
            <person name="Klenk H.P."/>
            <person name="Montero-Calasanz M.D.C."/>
        </authorList>
    </citation>
    <scope>NUCLEOTIDE SEQUENCE [LARGE SCALE GENOMIC DNA]</scope>
    <source>
        <strain evidence="2 3">DSM 29163</strain>
    </source>
</reference>
<dbReference type="InterPro" id="IPR001193">
    <property type="entry name" value="MBTPS2"/>
</dbReference>
<sequence length="716" mass="80653">MAGSYFSENWHRIKNLRPRLRRHVTAHRHVVRGRVWHVLQDDQSGNFFRVSPAGYDFLNGLDGTRTVNELWEDVGRRAGSDLPTQDEIITFLAQLHRSDMLVANGFPDLGELLDRSRSKSRRSILNRIRNPLAVRIPLWDPDAFLDRWIVLFRPIFTVWGFLFWVGLLVWGGTLAAIHWEELTHNIFDRVASLNTVAFILVLYPLIKAIHEMGHGFAVKAWGGQVHEMGIMFLVFLPVPYVDASAASAFSRAGRRAVVGGVGIMVEAALAAIAMIFWSKAEPGLARAAAFYVMLIGGVSTLLFNGNPLLRYDGYYVLQDLFQLPNLGTRSNRYIRYLVERYLFRNFNLESPVTAPGERIWFFAYGVLSFVYRTAIMISISLFIATKLFFVGIVLALMSIAMTIVLPIYRGLVYVYRTNRLGEKQRYARRATTLAILGIFVALFVVNVPYATVGEGVVWPSSGGRVVAGKIGVVEEVLAEPGSQVENGQPLLRLADRLIDDEIELLEAEESQYEAEFESVSALNPSQAQIFAKRLARTRASLEFWRGRQALNVVRARQAGEFVLIGDSRLQGRFVNEGDLLGYVLPDTPRVVRVLIPQERINDVRRDTRSVDVRFASALNVDLGADVVRAKPSAITGLPSAVLSPDGGGSVLVDPSQPGEEQRPLRKYYEVEVHVAEPHGSWRAEERAYVRFRHEPVPLGYQMLRSIREVFLRQFNV</sequence>